<dbReference type="Proteomes" id="UP000013307">
    <property type="component" value="Chromosome"/>
</dbReference>
<dbReference type="eggNOG" id="arCOG03177">
    <property type="taxonomic scope" value="Archaea"/>
</dbReference>
<keyword evidence="7" id="KW-1185">Reference proteome</keyword>
<evidence type="ECO:0000313" key="6">
    <source>
        <dbReference type="EMBL" id="AGK60835.1"/>
    </source>
</evidence>
<dbReference type="SMART" id="SM00347">
    <property type="entry name" value="HTH_MARR"/>
    <property type="match status" value="1"/>
</dbReference>
<keyword evidence="1" id="KW-0805">Transcription regulation</keyword>
<dbReference type="PANTHER" id="PTHR42756:SF1">
    <property type="entry name" value="TRANSCRIPTIONAL REPRESSOR OF EMRAB OPERON"/>
    <property type="match status" value="1"/>
</dbReference>
<dbReference type="PRINTS" id="PR00598">
    <property type="entry name" value="HTHMARR"/>
</dbReference>
<keyword evidence="3" id="KW-0804">Transcription</keyword>
<evidence type="ECO:0000256" key="2">
    <source>
        <dbReference type="ARBA" id="ARBA00023125"/>
    </source>
</evidence>
<keyword evidence="2" id="KW-0238">DNA-binding</keyword>
<dbReference type="EMBL" id="CP005290">
    <property type="protein sequence ID" value="AGK60835.1"/>
    <property type="molecule type" value="Genomic_DNA"/>
</dbReference>
<dbReference type="HOGENOM" id="CLU_083287_33_0_2"/>
<dbReference type="STRING" id="387631.Asulf_00826"/>
<evidence type="ECO:0000313" key="7">
    <source>
        <dbReference type="Proteomes" id="UP000013307"/>
    </source>
</evidence>
<dbReference type="PANTHER" id="PTHR42756">
    <property type="entry name" value="TRANSCRIPTIONAL REGULATOR, MARR"/>
    <property type="match status" value="1"/>
</dbReference>
<dbReference type="KEGG" id="ast:Asulf_00826"/>
<dbReference type="InterPro" id="IPR036390">
    <property type="entry name" value="WH_DNA-bd_sf"/>
</dbReference>
<evidence type="ECO:0000256" key="3">
    <source>
        <dbReference type="ARBA" id="ARBA00023163"/>
    </source>
</evidence>
<dbReference type="RefSeq" id="WP_015590433.1">
    <property type="nucleotide sequence ID" value="NC_021169.1"/>
</dbReference>
<dbReference type="PROSITE" id="PS50995">
    <property type="entry name" value="HTH_MARR_2"/>
    <property type="match status" value="1"/>
</dbReference>
<dbReference type="CDD" id="cd00090">
    <property type="entry name" value="HTH_ARSR"/>
    <property type="match status" value="1"/>
</dbReference>
<feature type="coiled-coil region" evidence="4">
    <location>
        <begin position="108"/>
        <end position="135"/>
    </location>
</feature>
<evidence type="ECO:0000256" key="4">
    <source>
        <dbReference type="SAM" id="Coils"/>
    </source>
</evidence>
<dbReference type="AlphaFoldDB" id="N0BKU5"/>
<gene>
    <name evidence="6" type="ORF">Asulf_00826</name>
</gene>
<dbReference type="InterPro" id="IPR011991">
    <property type="entry name" value="ArsR-like_HTH"/>
</dbReference>
<name>N0BKU5_9EURY</name>
<protein>
    <submittedName>
        <fullName evidence="6">Transcriptional regulator</fullName>
    </submittedName>
</protein>
<sequence length="136" mass="15986">MDIGKILFMILQNIKKLVMRNLSGELTFLEFKCLKIIYQNPITQKEIIEETGMTKGTVSKALRSLEERGFVTRRRVGREYRVEITEEGKAVMRKFEKIASEINEILLKNFTEDEKQTLQTLLKKMLRNLDQVEDET</sequence>
<dbReference type="GO" id="GO:0003677">
    <property type="term" value="F:DNA binding"/>
    <property type="evidence" value="ECO:0007669"/>
    <property type="project" value="UniProtKB-KW"/>
</dbReference>
<evidence type="ECO:0000256" key="1">
    <source>
        <dbReference type="ARBA" id="ARBA00023015"/>
    </source>
</evidence>
<organism evidence="6 7">
    <name type="scientific">Archaeoglobus sulfaticallidus PM70-1</name>
    <dbReference type="NCBI Taxonomy" id="387631"/>
    <lineage>
        <taxon>Archaea</taxon>
        <taxon>Methanobacteriati</taxon>
        <taxon>Methanobacteriota</taxon>
        <taxon>Archaeoglobi</taxon>
        <taxon>Archaeoglobales</taxon>
        <taxon>Archaeoglobaceae</taxon>
        <taxon>Archaeoglobus</taxon>
    </lineage>
</organism>
<dbReference type="Pfam" id="PF12802">
    <property type="entry name" value="MarR_2"/>
    <property type="match status" value="1"/>
</dbReference>
<dbReference type="SUPFAM" id="SSF46785">
    <property type="entry name" value="Winged helix' DNA-binding domain"/>
    <property type="match status" value="1"/>
</dbReference>
<feature type="domain" description="HTH marR-type" evidence="5">
    <location>
        <begin position="1"/>
        <end position="127"/>
    </location>
</feature>
<dbReference type="Gene3D" id="1.10.10.10">
    <property type="entry name" value="Winged helix-like DNA-binding domain superfamily/Winged helix DNA-binding domain"/>
    <property type="match status" value="1"/>
</dbReference>
<dbReference type="GO" id="GO:0003700">
    <property type="term" value="F:DNA-binding transcription factor activity"/>
    <property type="evidence" value="ECO:0007669"/>
    <property type="project" value="InterPro"/>
</dbReference>
<dbReference type="InterPro" id="IPR036388">
    <property type="entry name" value="WH-like_DNA-bd_sf"/>
</dbReference>
<reference evidence="6 7" key="1">
    <citation type="journal article" date="2013" name="Genome Announc.">
        <title>Complete Genome Sequence of the Thermophilic and Facultatively Chemolithoautotrophic Sulfate Reducer Archaeoglobus sulfaticallidus Strain PM70-1T.</title>
        <authorList>
            <person name="Stokke R."/>
            <person name="Hocking W.P."/>
            <person name="Steinsbu B.O."/>
            <person name="Steen I.H."/>
        </authorList>
    </citation>
    <scope>NUCLEOTIDE SEQUENCE [LARGE SCALE GENOMIC DNA]</scope>
    <source>
        <strain evidence="6">PM70-1</strain>
    </source>
</reference>
<evidence type="ECO:0000259" key="5">
    <source>
        <dbReference type="PROSITE" id="PS50995"/>
    </source>
</evidence>
<keyword evidence="4" id="KW-0175">Coiled coil</keyword>
<accession>N0BKU5</accession>
<dbReference type="OrthoDB" id="51490at2157"/>
<proteinExistence type="predicted"/>
<dbReference type="InterPro" id="IPR000835">
    <property type="entry name" value="HTH_MarR-typ"/>
</dbReference>
<dbReference type="GeneID" id="15392467"/>